<gene>
    <name evidence="2" type="ORF">E1161_15520</name>
</gene>
<keyword evidence="3" id="KW-1185">Reference proteome</keyword>
<dbReference type="InterPro" id="IPR021401">
    <property type="entry name" value="DUF3040"/>
</dbReference>
<sequence>MRYRWSQSCGLLRKSPGLTLHSTFQRCDTCSTGGTTRWRWAMLPRDERRRLREIEQQLVDEDPKLARRLSQTSTFGYLRARVSARMALAAAASVLSLMCLFLNEGAAALTAAALTGFLVISRTWRIELH</sequence>
<dbReference type="AlphaFoldDB" id="A0A4R4UR56"/>
<dbReference type="EMBL" id="SMKV01000017">
    <property type="protein sequence ID" value="TDC91634.1"/>
    <property type="molecule type" value="Genomic_DNA"/>
</dbReference>
<reference evidence="2 3" key="1">
    <citation type="submission" date="2019-03" db="EMBL/GenBank/DDBJ databases">
        <title>Draft genome sequences of novel Actinobacteria.</title>
        <authorList>
            <person name="Sahin N."/>
            <person name="Ay H."/>
            <person name="Saygin H."/>
        </authorList>
    </citation>
    <scope>NUCLEOTIDE SEQUENCE [LARGE SCALE GENOMIC DNA]</scope>
    <source>
        <strain evidence="2 3">16K404</strain>
    </source>
</reference>
<protein>
    <submittedName>
        <fullName evidence="2">DUF3040 domain-containing protein</fullName>
    </submittedName>
</protein>
<keyword evidence="1" id="KW-0472">Membrane</keyword>
<comment type="caution">
    <text evidence="2">The sequence shown here is derived from an EMBL/GenBank/DDBJ whole genome shotgun (WGS) entry which is preliminary data.</text>
</comment>
<feature type="transmembrane region" description="Helical" evidence="1">
    <location>
        <begin position="87"/>
        <end position="120"/>
    </location>
</feature>
<organism evidence="2 3">
    <name type="scientific">Saccharopolyspora aridisoli</name>
    <dbReference type="NCBI Taxonomy" id="2530385"/>
    <lineage>
        <taxon>Bacteria</taxon>
        <taxon>Bacillati</taxon>
        <taxon>Actinomycetota</taxon>
        <taxon>Actinomycetes</taxon>
        <taxon>Pseudonocardiales</taxon>
        <taxon>Pseudonocardiaceae</taxon>
        <taxon>Saccharopolyspora</taxon>
    </lineage>
</organism>
<keyword evidence="1" id="KW-0812">Transmembrane</keyword>
<dbReference type="Proteomes" id="UP000294744">
    <property type="component" value="Unassembled WGS sequence"/>
</dbReference>
<dbReference type="Pfam" id="PF11239">
    <property type="entry name" value="DUF3040"/>
    <property type="match status" value="1"/>
</dbReference>
<evidence type="ECO:0000256" key="1">
    <source>
        <dbReference type="SAM" id="Phobius"/>
    </source>
</evidence>
<evidence type="ECO:0000313" key="3">
    <source>
        <dbReference type="Proteomes" id="UP000294744"/>
    </source>
</evidence>
<evidence type="ECO:0000313" key="2">
    <source>
        <dbReference type="EMBL" id="TDC91634.1"/>
    </source>
</evidence>
<proteinExistence type="predicted"/>
<keyword evidence="1" id="KW-1133">Transmembrane helix</keyword>
<accession>A0A4R4UR56</accession>
<dbReference type="OrthoDB" id="3700678at2"/>
<name>A0A4R4UR56_9PSEU</name>